<proteinExistence type="inferred from homology"/>
<comment type="caution">
    <text evidence="8">The sequence shown here is derived from an EMBL/GenBank/DDBJ whole genome shotgun (WGS) entry which is preliminary data.</text>
</comment>
<feature type="transmembrane region" description="Helical" evidence="6">
    <location>
        <begin position="139"/>
        <end position="163"/>
    </location>
</feature>
<reference evidence="8 9" key="1">
    <citation type="submission" date="2023-09" db="EMBL/GenBank/DDBJ databases">
        <title>Description of three actinobacteria isolated from air of manufacturing shop in a pharmaceutical factory.</title>
        <authorList>
            <person name="Zhang D.-F."/>
        </authorList>
    </citation>
    <scope>NUCLEOTIDE SEQUENCE [LARGE SCALE GENOMIC DNA]</scope>
    <source>
        <strain evidence="8 9">LY-0111</strain>
    </source>
</reference>
<feature type="transmembrane region" description="Helical" evidence="6">
    <location>
        <begin position="28"/>
        <end position="48"/>
    </location>
</feature>
<feature type="transmembrane region" description="Helical" evidence="6">
    <location>
        <begin position="60"/>
        <end position="85"/>
    </location>
</feature>
<dbReference type="EMBL" id="JAVKGR010000001">
    <property type="protein sequence ID" value="MDR8018134.1"/>
    <property type="molecule type" value="Genomic_DNA"/>
</dbReference>
<dbReference type="InterPro" id="IPR051784">
    <property type="entry name" value="Nod_factor_ABC_transporter"/>
</dbReference>
<dbReference type="PROSITE" id="PS51012">
    <property type="entry name" value="ABC_TM2"/>
    <property type="match status" value="1"/>
</dbReference>
<comment type="subcellular location">
    <subcellularLocation>
        <location evidence="6">Cell membrane</location>
        <topology evidence="6">Multi-pass membrane protein</topology>
    </subcellularLocation>
    <subcellularLocation>
        <location evidence="1">Membrane</location>
        <topology evidence="1">Multi-pass membrane protein</topology>
    </subcellularLocation>
</comment>
<keyword evidence="6" id="KW-0813">Transport</keyword>
<feature type="transmembrane region" description="Helical" evidence="6">
    <location>
        <begin position="228"/>
        <end position="248"/>
    </location>
</feature>
<dbReference type="RefSeq" id="WP_310547122.1">
    <property type="nucleotide sequence ID" value="NZ_JAVKGR010000001.1"/>
</dbReference>
<keyword evidence="6" id="KW-1003">Cell membrane</keyword>
<evidence type="ECO:0000256" key="5">
    <source>
        <dbReference type="ARBA" id="ARBA00023251"/>
    </source>
</evidence>
<feature type="transmembrane region" description="Helical" evidence="6">
    <location>
        <begin position="170"/>
        <end position="191"/>
    </location>
</feature>
<feature type="domain" description="ABC transmembrane type-2" evidence="7">
    <location>
        <begin position="28"/>
        <end position="254"/>
    </location>
</feature>
<dbReference type="InterPro" id="IPR047817">
    <property type="entry name" value="ABC2_TM_bact-type"/>
</dbReference>
<dbReference type="PANTHER" id="PTHR43229:SF2">
    <property type="entry name" value="NODULATION PROTEIN J"/>
    <property type="match status" value="1"/>
</dbReference>
<evidence type="ECO:0000256" key="2">
    <source>
        <dbReference type="ARBA" id="ARBA00022692"/>
    </source>
</evidence>
<keyword evidence="9" id="KW-1185">Reference proteome</keyword>
<sequence>MSTTVPRTLLDTVHVVSRELRPMRRDPFQLVFALVQPLTFLAFFGPLLSGLTGQPLSTSLQWFVPGVLAMVTLFGTGMTGSNLLYEIIQGSHERMLVTPVSRAALLLGRALKEMVPVVVQATALCAVAWTFGFRPDAFGLLYGLVLLAVFGVGLGALSYALGIAARHQDWIFWSVQQTLLFPLMLLSGILLPLESGPRWMQVVAAFNPLTYLVEALRALVDGDLATEAVWQGGLAAVVIASLGLGVGIRAMHRSL</sequence>
<protein>
    <recommendedName>
        <fullName evidence="6">Transport permease protein</fullName>
    </recommendedName>
</protein>
<dbReference type="InterPro" id="IPR000412">
    <property type="entry name" value="ABC_2_transport"/>
</dbReference>
<keyword evidence="3 6" id="KW-1133">Transmembrane helix</keyword>
<dbReference type="InterPro" id="IPR013525">
    <property type="entry name" value="ABC2_TM"/>
</dbReference>
<keyword evidence="2 6" id="KW-0812">Transmembrane</keyword>
<dbReference type="PIRSF" id="PIRSF006648">
    <property type="entry name" value="DrrB"/>
    <property type="match status" value="1"/>
</dbReference>
<evidence type="ECO:0000256" key="6">
    <source>
        <dbReference type="RuleBase" id="RU361157"/>
    </source>
</evidence>
<evidence type="ECO:0000259" key="7">
    <source>
        <dbReference type="PROSITE" id="PS51012"/>
    </source>
</evidence>
<dbReference type="PRINTS" id="PR00164">
    <property type="entry name" value="ABC2TRNSPORT"/>
</dbReference>
<evidence type="ECO:0000256" key="1">
    <source>
        <dbReference type="ARBA" id="ARBA00004141"/>
    </source>
</evidence>
<evidence type="ECO:0000313" key="9">
    <source>
        <dbReference type="Proteomes" id="UP001251870"/>
    </source>
</evidence>
<accession>A0ABU2DNW1</accession>
<feature type="transmembrane region" description="Helical" evidence="6">
    <location>
        <begin position="114"/>
        <end position="133"/>
    </location>
</feature>
<dbReference type="Pfam" id="PF01061">
    <property type="entry name" value="ABC2_membrane"/>
    <property type="match status" value="1"/>
</dbReference>
<comment type="similarity">
    <text evidence="6">Belongs to the ABC-2 integral membrane protein family.</text>
</comment>
<keyword evidence="5" id="KW-0046">Antibiotic resistance</keyword>
<gene>
    <name evidence="8" type="ORF">RIL96_00945</name>
</gene>
<name>A0ABU2DNW1_9MICC</name>
<dbReference type="PANTHER" id="PTHR43229">
    <property type="entry name" value="NODULATION PROTEIN J"/>
    <property type="match status" value="1"/>
</dbReference>
<dbReference type="Proteomes" id="UP001251870">
    <property type="component" value="Unassembled WGS sequence"/>
</dbReference>
<keyword evidence="4 6" id="KW-0472">Membrane</keyword>
<evidence type="ECO:0000256" key="4">
    <source>
        <dbReference type="ARBA" id="ARBA00023136"/>
    </source>
</evidence>
<evidence type="ECO:0000256" key="3">
    <source>
        <dbReference type="ARBA" id="ARBA00022989"/>
    </source>
</evidence>
<evidence type="ECO:0000313" key="8">
    <source>
        <dbReference type="EMBL" id="MDR8018134.1"/>
    </source>
</evidence>
<organism evidence="8 9">
    <name type="scientific">Nesterenkonia aerolata</name>
    <dbReference type="NCBI Taxonomy" id="3074079"/>
    <lineage>
        <taxon>Bacteria</taxon>
        <taxon>Bacillati</taxon>
        <taxon>Actinomycetota</taxon>
        <taxon>Actinomycetes</taxon>
        <taxon>Micrococcales</taxon>
        <taxon>Micrococcaceae</taxon>
        <taxon>Nesterenkonia</taxon>
    </lineage>
</organism>